<evidence type="ECO:0000313" key="3">
    <source>
        <dbReference type="Proteomes" id="UP000240509"/>
    </source>
</evidence>
<keyword evidence="3" id="KW-1185">Reference proteome</keyword>
<dbReference type="Pfam" id="PF04309">
    <property type="entry name" value="G3P_antiterm"/>
    <property type="match status" value="1"/>
</dbReference>
<evidence type="ECO:0000256" key="1">
    <source>
        <dbReference type="PIRNR" id="PIRNR016897"/>
    </source>
</evidence>
<accession>A0A2T4U322</accession>
<dbReference type="PANTHER" id="PTHR35787">
    <property type="entry name" value="GLYCEROL UPTAKE OPERON ANTITERMINATOR REGULATORY PROTEIN"/>
    <property type="match status" value="1"/>
</dbReference>
<dbReference type="OrthoDB" id="9799580at2"/>
<comment type="caution">
    <text evidence="2">The sequence shown here is derived from an EMBL/GenBank/DDBJ whole genome shotgun (WGS) entry which is preliminary data.</text>
</comment>
<dbReference type="PANTHER" id="PTHR35787:SF1">
    <property type="entry name" value="GLYCEROL UPTAKE OPERON ANTITERMINATOR REGULATORY PROTEIN"/>
    <property type="match status" value="1"/>
</dbReference>
<comment type="function">
    <text evidence="1">Regulates expression of the glpD operon. In the presence of glycerol 3-phosphate (G3P) causes antitermination of transcription of glpD at the inverted repeat of the leader region to enhance its transcription. Binds and stabilizes glpD leader mRNA.</text>
</comment>
<dbReference type="EMBL" id="PZJJ01000033">
    <property type="protein sequence ID" value="PTL37779.1"/>
    <property type="molecule type" value="Genomic_DNA"/>
</dbReference>
<dbReference type="RefSeq" id="WP_107585963.1">
    <property type="nucleotide sequence ID" value="NZ_PZJJ01000033.1"/>
</dbReference>
<gene>
    <name evidence="2" type="ORF">C6Y45_14555</name>
</gene>
<dbReference type="SUPFAM" id="SSF110391">
    <property type="entry name" value="GlpP-like"/>
    <property type="match status" value="1"/>
</dbReference>
<protein>
    <recommendedName>
        <fullName evidence="1">Glycerol uptake operon antiterminator regulatory protein</fullName>
    </recommendedName>
</protein>
<proteinExistence type="predicted"/>
<dbReference type="PIRSF" id="PIRSF016897">
    <property type="entry name" value="GlpP"/>
    <property type="match status" value="1"/>
</dbReference>
<name>A0A2T4U322_9BACI</name>
<organism evidence="2 3">
    <name type="scientific">Alkalicoccus saliphilus</name>
    <dbReference type="NCBI Taxonomy" id="200989"/>
    <lineage>
        <taxon>Bacteria</taxon>
        <taxon>Bacillati</taxon>
        <taxon>Bacillota</taxon>
        <taxon>Bacilli</taxon>
        <taxon>Bacillales</taxon>
        <taxon>Bacillaceae</taxon>
        <taxon>Alkalicoccus</taxon>
    </lineage>
</organism>
<keyword evidence="1" id="KW-0805">Transcription regulation</keyword>
<evidence type="ECO:0000313" key="2">
    <source>
        <dbReference type="EMBL" id="PTL37779.1"/>
    </source>
</evidence>
<keyword evidence="1" id="KW-0694">RNA-binding</keyword>
<dbReference type="GO" id="GO:0006071">
    <property type="term" value="P:glycerol metabolic process"/>
    <property type="evidence" value="ECO:0007669"/>
    <property type="project" value="UniProtKB-UniRule"/>
</dbReference>
<dbReference type="Proteomes" id="UP000240509">
    <property type="component" value="Unassembled WGS sequence"/>
</dbReference>
<dbReference type="AlphaFoldDB" id="A0A2T4U322"/>
<keyword evidence="1" id="KW-0319">Glycerol metabolism</keyword>
<dbReference type="Gene3D" id="3.20.20.70">
    <property type="entry name" value="Aldolase class I"/>
    <property type="match status" value="1"/>
</dbReference>
<reference evidence="2 3" key="1">
    <citation type="submission" date="2018-03" db="EMBL/GenBank/DDBJ databases">
        <title>Alkalicoccus saliphilus sp. nov., isolated from a mineral pool.</title>
        <authorList>
            <person name="Zhao B."/>
        </authorList>
    </citation>
    <scope>NUCLEOTIDE SEQUENCE [LARGE SCALE GENOMIC DNA]</scope>
    <source>
        <strain evidence="2 3">6AG</strain>
    </source>
</reference>
<dbReference type="InterPro" id="IPR013785">
    <property type="entry name" value="Aldolase_TIM"/>
</dbReference>
<dbReference type="GO" id="GO:0045893">
    <property type="term" value="P:positive regulation of DNA-templated transcription"/>
    <property type="evidence" value="ECO:0007669"/>
    <property type="project" value="TreeGrafter"/>
</dbReference>
<sequence length="195" mass="21386">MPLQPQEIIPAVRHAGDFLNAASTGAAFIILSGSSINELLKIRKICRRRPELQLLVHLDMIKGLSETEESVSFLTEYVRPSGIISANPRVISAAKKHGLWTVQCCFIFDEESLDYSLHLIEKSRPDCVQVKPGLMPDILRLVKEKSGKEIMAGGLIRTMAEAEAAKKAGAHLITTSSLHLLEEAETCRSAGPPFL</sequence>
<keyword evidence="1" id="KW-0804">Transcription</keyword>
<dbReference type="InterPro" id="IPR006699">
    <property type="entry name" value="GlpP"/>
</dbReference>
<dbReference type="GO" id="GO:0001072">
    <property type="term" value="F:transcription antitermination factor activity, RNA binding"/>
    <property type="evidence" value="ECO:0007669"/>
    <property type="project" value="TreeGrafter"/>
</dbReference>
<dbReference type="GO" id="GO:0003723">
    <property type="term" value="F:RNA binding"/>
    <property type="evidence" value="ECO:0007669"/>
    <property type="project" value="UniProtKB-KW"/>
</dbReference>